<protein>
    <recommendedName>
        <fullName evidence="10">peptidoglycan glycosyltransferase</fullName>
        <ecNumber evidence="10">2.4.99.28</ecNumber>
    </recommendedName>
</protein>
<dbReference type="EC" id="2.4.99.28" evidence="10"/>
<dbReference type="InterPro" id="IPR001264">
    <property type="entry name" value="Glyco_trans_51"/>
</dbReference>
<sequence>MKLNRFYILFSVLYLLYLIFWWNALPNPLFEVSYSTLLLDRKEEIMGVKVAQDEQFRFPGTNVLPDKYKEALFAFEDKRFWQHKGVDWFALARAMYRNIKAGRVVSGGSTISMQVIRLARKNPPRTYREKFWEIFLTLRLEQSYSKEQILQLYAAHAPFGKNIVGLQAAALKYFDRDPGQLSWAEAAFLAVLPNAPALNNVRLLKEKRNRLLKELYRLGKIEEEDYRLALEEPMPENVYYPENIAPHLLARADITRKGEVCHSYIDSYLQKAVSEIVRRHNRMLGGNHIYNAAVLVAHIPSGEVRAYIGNTPAWGNSRGNEVDIIPAVRSSGSILKPALYALMQHNGYILPKTLIPDVPSRFGGYAPSNFNRTFQGVVPADKALSMSLNIPFVRLLKEYNYNRFYRELKGLGIHSLNRPADDYGLSLILGGGETSLWDLCNMYGGMVSVLRHYNEADGQYYEGEYDRLKLWKEKKVSSQSGDLFVQTPCTPDRAPLSAASIWLTLKALREVERPELESGWKNFASRLDLAWKTGTSFGYRDAWAIGVNADWVIGVWVGNSDGEGRPGLVGVRAAAPILFEVAGLLPVEGHLYKPAEEMQEVVVCRKSGYRASMICEEKDTLEVCGAGTRTTICPYHRFVSLDATEKWQVNSDCEPVYKIQVKPWFVLTPVQEWYYTRTHSDYRKLPPYRPDCEPDRGDVMEMIYPQKGMRVFVPRDFGGRRSAVVFELAHRNSSAEVYWHIDDRYVGDTRYIHQIEVDIPEGKHVLTVVDDEGNTLRQVFQVVGE</sequence>
<keyword evidence="4" id="KW-0121">Carboxypeptidase</keyword>
<dbReference type="PANTHER" id="PTHR32282:SF15">
    <property type="entry name" value="PENICILLIN-BINDING PROTEIN 1C"/>
    <property type="match status" value="1"/>
</dbReference>
<dbReference type="GO" id="GO:0008955">
    <property type="term" value="F:peptidoglycan glycosyltransferase activity"/>
    <property type="evidence" value="ECO:0007669"/>
    <property type="project" value="UniProtKB-EC"/>
</dbReference>
<dbReference type="Gene3D" id="1.10.3810.10">
    <property type="entry name" value="Biosynthetic peptidoglycan transglycosylase-like"/>
    <property type="match status" value="1"/>
</dbReference>
<dbReference type="EMBL" id="ADMC01000024">
    <property type="protein sequence ID" value="EHP46915.1"/>
    <property type="molecule type" value="Genomic_DNA"/>
</dbReference>
<dbReference type="InterPro" id="IPR023346">
    <property type="entry name" value="Lysozyme-like_dom_sf"/>
</dbReference>
<evidence type="ECO:0000313" key="17">
    <source>
        <dbReference type="Proteomes" id="UP000004892"/>
    </source>
</evidence>
<evidence type="ECO:0000256" key="3">
    <source>
        <dbReference type="ARBA" id="ARBA00007739"/>
    </source>
</evidence>
<dbReference type="InterPro" id="IPR011815">
    <property type="entry name" value="PBP_1c"/>
</dbReference>
<dbReference type="InterPro" id="IPR001460">
    <property type="entry name" value="PCN-bd_Tpept"/>
</dbReference>
<dbReference type="Pfam" id="PF00905">
    <property type="entry name" value="Transpeptidase"/>
    <property type="match status" value="1"/>
</dbReference>
<evidence type="ECO:0000259" key="15">
    <source>
        <dbReference type="Pfam" id="PF06832"/>
    </source>
</evidence>
<dbReference type="PANTHER" id="PTHR32282">
    <property type="entry name" value="BINDING PROTEIN TRANSPEPTIDASE, PUTATIVE-RELATED"/>
    <property type="match status" value="1"/>
</dbReference>
<keyword evidence="12" id="KW-0812">Transmembrane</keyword>
<evidence type="ECO:0000256" key="9">
    <source>
        <dbReference type="ARBA" id="ARBA00023268"/>
    </source>
</evidence>
<evidence type="ECO:0000256" key="12">
    <source>
        <dbReference type="SAM" id="Phobius"/>
    </source>
</evidence>
<evidence type="ECO:0000256" key="2">
    <source>
        <dbReference type="ARBA" id="ARBA00007090"/>
    </source>
</evidence>
<dbReference type="InterPro" id="IPR009647">
    <property type="entry name" value="PBP_C"/>
</dbReference>
<evidence type="ECO:0000256" key="11">
    <source>
        <dbReference type="ARBA" id="ARBA00049902"/>
    </source>
</evidence>
<comment type="caution">
    <text evidence="16">The sequence shown here is derived from an EMBL/GenBank/DDBJ whole genome shotgun (WGS) entry which is preliminary data.</text>
</comment>
<dbReference type="SUPFAM" id="SSF56601">
    <property type="entry name" value="beta-lactamase/transpeptidase-like"/>
    <property type="match status" value="1"/>
</dbReference>
<keyword evidence="12" id="KW-1133">Transmembrane helix</keyword>
<feature type="domain" description="Penicillin-binding protein transpeptidase" evidence="13">
    <location>
        <begin position="296"/>
        <end position="547"/>
    </location>
</feature>
<keyword evidence="12" id="KW-0472">Membrane</keyword>
<comment type="catalytic activity">
    <reaction evidence="11">
        <text>[GlcNAc-(1-&gt;4)-Mur2Ac(oyl-L-Ala-gamma-D-Glu-L-Lys-D-Ala-D-Ala)](n)-di-trans,octa-cis-undecaprenyl diphosphate + beta-D-GlcNAc-(1-&gt;4)-Mur2Ac(oyl-L-Ala-gamma-D-Glu-L-Lys-D-Ala-D-Ala)-di-trans,octa-cis-undecaprenyl diphosphate = [GlcNAc-(1-&gt;4)-Mur2Ac(oyl-L-Ala-gamma-D-Glu-L-Lys-D-Ala-D-Ala)](n+1)-di-trans,octa-cis-undecaprenyl diphosphate + di-trans,octa-cis-undecaprenyl diphosphate + H(+)</text>
        <dbReference type="Rhea" id="RHEA:23708"/>
        <dbReference type="Rhea" id="RHEA-COMP:9602"/>
        <dbReference type="Rhea" id="RHEA-COMP:9603"/>
        <dbReference type="ChEBI" id="CHEBI:15378"/>
        <dbReference type="ChEBI" id="CHEBI:58405"/>
        <dbReference type="ChEBI" id="CHEBI:60033"/>
        <dbReference type="ChEBI" id="CHEBI:78435"/>
        <dbReference type="EC" id="2.4.99.28"/>
    </reaction>
</comment>
<dbReference type="Gene3D" id="3.40.710.10">
    <property type="entry name" value="DD-peptidase/beta-lactamase superfamily"/>
    <property type="match status" value="1"/>
</dbReference>
<evidence type="ECO:0000256" key="10">
    <source>
        <dbReference type="ARBA" id="ARBA00044770"/>
    </source>
</evidence>
<dbReference type="STRING" id="742817.HMPREF9449_01930"/>
<keyword evidence="7" id="KW-0808">Transferase</keyword>
<feature type="domain" description="Glycosyl transferase family 51" evidence="14">
    <location>
        <begin position="52"/>
        <end position="214"/>
    </location>
</feature>
<comment type="similarity">
    <text evidence="3">In the N-terminal section; belongs to the glycosyltransferase 51 family.</text>
</comment>
<accession>H1DI44</accession>
<comment type="pathway">
    <text evidence="1">Cell wall biogenesis; peptidoglycan biosynthesis.</text>
</comment>
<evidence type="ECO:0000256" key="8">
    <source>
        <dbReference type="ARBA" id="ARBA00022801"/>
    </source>
</evidence>
<dbReference type="HOGENOM" id="CLU_006354_7_2_10"/>
<evidence type="ECO:0000256" key="6">
    <source>
        <dbReference type="ARBA" id="ARBA00022676"/>
    </source>
</evidence>
<feature type="domain" description="Penicillin-binding C-terminal" evidence="15">
    <location>
        <begin position="690"/>
        <end position="777"/>
    </location>
</feature>
<dbReference type="Proteomes" id="UP000004892">
    <property type="component" value="Unassembled WGS sequence"/>
</dbReference>
<organism evidence="16 17">
    <name type="scientific">Odoribacter laneus YIT 12061</name>
    <dbReference type="NCBI Taxonomy" id="742817"/>
    <lineage>
        <taxon>Bacteria</taxon>
        <taxon>Pseudomonadati</taxon>
        <taxon>Bacteroidota</taxon>
        <taxon>Bacteroidia</taxon>
        <taxon>Bacteroidales</taxon>
        <taxon>Odoribacteraceae</taxon>
        <taxon>Odoribacter</taxon>
    </lineage>
</organism>
<keyword evidence="5" id="KW-0645">Protease</keyword>
<dbReference type="GO" id="GO:0008658">
    <property type="term" value="F:penicillin binding"/>
    <property type="evidence" value="ECO:0007669"/>
    <property type="project" value="InterPro"/>
</dbReference>
<dbReference type="AlphaFoldDB" id="H1DI44"/>
<keyword evidence="8" id="KW-0378">Hydrolase</keyword>
<dbReference type="Pfam" id="PF00912">
    <property type="entry name" value="Transgly"/>
    <property type="match status" value="1"/>
</dbReference>
<evidence type="ECO:0000313" key="16">
    <source>
        <dbReference type="EMBL" id="EHP46915.1"/>
    </source>
</evidence>
<keyword evidence="6" id="KW-0328">Glycosyltransferase</keyword>
<dbReference type="PATRIC" id="fig|742817.3.peg.2053"/>
<dbReference type="GO" id="GO:0004180">
    <property type="term" value="F:carboxypeptidase activity"/>
    <property type="evidence" value="ECO:0007669"/>
    <property type="project" value="UniProtKB-KW"/>
</dbReference>
<comment type="similarity">
    <text evidence="2">In the C-terminal section; belongs to the transpeptidase family.</text>
</comment>
<dbReference type="GO" id="GO:0030288">
    <property type="term" value="C:outer membrane-bounded periplasmic space"/>
    <property type="evidence" value="ECO:0007669"/>
    <property type="project" value="TreeGrafter"/>
</dbReference>
<dbReference type="InterPro" id="IPR012338">
    <property type="entry name" value="Beta-lactam/transpept-like"/>
</dbReference>
<evidence type="ECO:0000256" key="5">
    <source>
        <dbReference type="ARBA" id="ARBA00022670"/>
    </source>
</evidence>
<name>H1DI44_9BACT</name>
<evidence type="ECO:0000256" key="7">
    <source>
        <dbReference type="ARBA" id="ARBA00022679"/>
    </source>
</evidence>
<dbReference type="GO" id="GO:0006508">
    <property type="term" value="P:proteolysis"/>
    <property type="evidence" value="ECO:0007669"/>
    <property type="project" value="UniProtKB-KW"/>
</dbReference>
<reference evidence="16 17" key="1">
    <citation type="submission" date="2012-01" db="EMBL/GenBank/DDBJ databases">
        <title>The Genome Sequence of Odoribacter laneus YIT 12061.</title>
        <authorList>
            <consortium name="The Broad Institute Genome Sequencing Platform"/>
            <person name="Earl A."/>
            <person name="Ward D."/>
            <person name="Feldgarden M."/>
            <person name="Gevers D."/>
            <person name="Morotomi M."/>
            <person name="Young S.K."/>
            <person name="Zeng Q."/>
            <person name="Gargeya S."/>
            <person name="Fitzgerald M."/>
            <person name="Haas B."/>
            <person name="Abouelleil A."/>
            <person name="Alvarado L."/>
            <person name="Arachchi H.M."/>
            <person name="Berlin A."/>
            <person name="Chapman S.B."/>
            <person name="Gearin G."/>
            <person name="Goldberg J."/>
            <person name="Griggs A."/>
            <person name="Gujja S."/>
            <person name="Hansen M."/>
            <person name="Heiman D."/>
            <person name="Howarth C."/>
            <person name="Larimer J."/>
            <person name="Lui A."/>
            <person name="MacDonald P.J.P."/>
            <person name="McCowen C."/>
            <person name="Montmayeur A."/>
            <person name="Murphy C."/>
            <person name="Neiman D."/>
            <person name="Pearson M."/>
            <person name="Priest M."/>
            <person name="Roberts A."/>
            <person name="Saif S."/>
            <person name="Shea T."/>
            <person name="Sisk P."/>
            <person name="Stolte C."/>
            <person name="Sykes S."/>
            <person name="Wortman J."/>
            <person name="Nusbaum C."/>
            <person name="Birren B."/>
        </authorList>
    </citation>
    <scope>NUCLEOTIDE SEQUENCE [LARGE SCALE GENOMIC DNA]</scope>
    <source>
        <strain evidence="16 17">YIT 12061</strain>
    </source>
</reference>
<dbReference type="eggNOG" id="COG4953">
    <property type="taxonomic scope" value="Bacteria"/>
</dbReference>
<dbReference type="SUPFAM" id="SSF53955">
    <property type="entry name" value="Lysozyme-like"/>
    <property type="match status" value="1"/>
</dbReference>
<keyword evidence="9" id="KW-0511">Multifunctional enzyme</keyword>
<dbReference type="InterPro" id="IPR050396">
    <property type="entry name" value="Glycosyltr_51/Transpeptidase"/>
</dbReference>
<gene>
    <name evidence="16" type="ORF">HMPREF9449_01930</name>
</gene>
<evidence type="ECO:0000259" key="13">
    <source>
        <dbReference type="Pfam" id="PF00905"/>
    </source>
</evidence>
<dbReference type="NCBIfam" id="TIGR02073">
    <property type="entry name" value="PBP_1c"/>
    <property type="match status" value="1"/>
</dbReference>
<evidence type="ECO:0000259" key="14">
    <source>
        <dbReference type="Pfam" id="PF00912"/>
    </source>
</evidence>
<feature type="transmembrane region" description="Helical" evidence="12">
    <location>
        <begin position="7"/>
        <end position="25"/>
    </location>
</feature>
<evidence type="ECO:0000256" key="1">
    <source>
        <dbReference type="ARBA" id="ARBA00004752"/>
    </source>
</evidence>
<evidence type="ECO:0000256" key="4">
    <source>
        <dbReference type="ARBA" id="ARBA00022645"/>
    </source>
</evidence>
<keyword evidence="17" id="KW-1185">Reference proteome</keyword>
<dbReference type="Pfam" id="PF06832">
    <property type="entry name" value="BiPBP_C"/>
    <property type="match status" value="1"/>
</dbReference>
<dbReference type="InterPro" id="IPR036950">
    <property type="entry name" value="PBP_transglycosylase"/>
</dbReference>
<dbReference type="GO" id="GO:0009252">
    <property type="term" value="P:peptidoglycan biosynthetic process"/>
    <property type="evidence" value="ECO:0007669"/>
    <property type="project" value="InterPro"/>
</dbReference>
<proteinExistence type="inferred from homology"/>